<proteinExistence type="predicted"/>
<protein>
    <recommendedName>
        <fullName evidence="3">Uracil-DNA glycosylase-like domain-containing protein</fullName>
    </recommendedName>
</protein>
<keyword evidence="2" id="KW-1185">Reference proteome</keyword>
<dbReference type="Proteomes" id="UP000602284">
    <property type="component" value="Unassembled WGS sequence"/>
</dbReference>
<sequence>MMTYRLERFLPKIEALPAHGKLRQEDLLTPAFRLQQQGSVEIYYAPHNDYINTAAKVCIVGITPGWQQMELSFRQVRDDLQAQTFSLDEIARRAKEVAGLAGTMRKNVIEMLDDLGLPEKVGVPTAAHLFSDRRDLLHTTSLIHDPVFVKGRNYTGHTPQIASTPILKTYAYEKFPHEWKQLTHNPLLIPLGKSVADILATLIDEGVLDRERCLLGFPHPSGANGHRKTQFAQVKEQLQIQLETFFLRDCKV</sequence>
<name>A0ABS1J6U4_9BACL</name>
<accession>A0ABS1J6U4</accession>
<comment type="caution">
    <text evidence="1">The sequence shown here is derived from an EMBL/GenBank/DDBJ whole genome shotgun (WGS) entry which is preliminary data.</text>
</comment>
<evidence type="ECO:0000313" key="1">
    <source>
        <dbReference type="EMBL" id="MBL0385997.1"/>
    </source>
</evidence>
<gene>
    <name evidence="1" type="ORF">JJB07_04965</name>
</gene>
<dbReference type="EMBL" id="JAEQNB010000001">
    <property type="protein sequence ID" value="MBL0385997.1"/>
    <property type="molecule type" value="Genomic_DNA"/>
</dbReference>
<reference evidence="1 2" key="1">
    <citation type="submission" date="2021-01" db="EMBL/GenBank/DDBJ databases">
        <title>Tumebacillus sp. strain ITR2 16S ribosomal RNA gene Genome sequencing and assembly.</title>
        <authorList>
            <person name="Kang M."/>
        </authorList>
    </citation>
    <scope>NUCLEOTIDE SEQUENCE [LARGE SCALE GENOMIC DNA]</scope>
    <source>
        <strain evidence="1 2">ITR2</strain>
    </source>
</reference>
<organism evidence="1 2">
    <name type="scientific">Tumebacillus amylolyticus</name>
    <dbReference type="NCBI Taxonomy" id="2801339"/>
    <lineage>
        <taxon>Bacteria</taxon>
        <taxon>Bacillati</taxon>
        <taxon>Bacillota</taxon>
        <taxon>Bacilli</taxon>
        <taxon>Bacillales</taxon>
        <taxon>Alicyclobacillaceae</taxon>
        <taxon>Tumebacillus</taxon>
    </lineage>
</organism>
<evidence type="ECO:0008006" key="3">
    <source>
        <dbReference type="Google" id="ProtNLM"/>
    </source>
</evidence>
<evidence type="ECO:0000313" key="2">
    <source>
        <dbReference type="Proteomes" id="UP000602284"/>
    </source>
</evidence>
<dbReference type="RefSeq" id="WP_201631675.1">
    <property type="nucleotide sequence ID" value="NZ_JAEQNB010000001.1"/>
</dbReference>